<sequence>MAPTGVDWGADPDPAYAAILAASHLALTGEAILPWEDPCPVVSHGTEADPIFRWANPAALALWETDWETFTAMPSRLSAEEDPGIQQDRSRYLAEAAAKGFVSDYRGIRISARGRRFRIRATIWTVTDRGVTLGQAARILHVEGLD</sequence>
<dbReference type="Pfam" id="PF08670">
    <property type="entry name" value="MEKHLA"/>
    <property type="match status" value="1"/>
</dbReference>
<evidence type="ECO:0000313" key="3">
    <source>
        <dbReference type="Proteomes" id="UP001193501"/>
    </source>
</evidence>
<protein>
    <submittedName>
        <fullName evidence="2">MEKHLA domain-containing protein</fullName>
    </submittedName>
</protein>
<proteinExistence type="predicted"/>
<comment type="caution">
    <text evidence="2">The sequence shown here is derived from an EMBL/GenBank/DDBJ whole genome shotgun (WGS) entry which is preliminary data.</text>
</comment>
<gene>
    <name evidence="2" type="ORF">GV832_19540</name>
</gene>
<dbReference type="RefSeq" id="WP_168776578.1">
    <property type="nucleotide sequence ID" value="NZ_JAABNR010000034.1"/>
</dbReference>
<dbReference type="AlphaFoldDB" id="A0AAE4YD04"/>
<evidence type="ECO:0000259" key="1">
    <source>
        <dbReference type="Pfam" id="PF08670"/>
    </source>
</evidence>
<accession>A0AAE4YD04</accession>
<name>A0AAE4YD04_9RHOB</name>
<keyword evidence="3" id="KW-1185">Reference proteome</keyword>
<organism evidence="2 3">
    <name type="scientific">Stagnihabitans tardus</name>
    <dbReference type="NCBI Taxonomy" id="2699202"/>
    <lineage>
        <taxon>Bacteria</taxon>
        <taxon>Pseudomonadati</taxon>
        <taxon>Pseudomonadota</taxon>
        <taxon>Alphaproteobacteria</taxon>
        <taxon>Rhodobacterales</taxon>
        <taxon>Paracoccaceae</taxon>
        <taxon>Stagnihabitans</taxon>
    </lineage>
</organism>
<evidence type="ECO:0000313" key="2">
    <source>
        <dbReference type="EMBL" id="NBZ89784.1"/>
    </source>
</evidence>
<dbReference type="InterPro" id="IPR013978">
    <property type="entry name" value="MEKHLA"/>
</dbReference>
<feature type="domain" description="MEKHLA" evidence="1">
    <location>
        <begin position="35"/>
        <end position="139"/>
    </location>
</feature>
<reference evidence="2" key="1">
    <citation type="submission" date="2020-01" db="EMBL/GenBank/DDBJ databases">
        <authorList>
            <person name="Chen W.-M."/>
        </authorList>
    </citation>
    <scope>NUCLEOTIDE SEQUENCE</scope>
    <source>
        <strain evidence="2">CYK-10</strain>
    </source>
</reference>
<dbReference type="EMBL" id="JAABNR010000034">
    <property type="protein sequence ID" value="NBZ89784.1"/>
    <property type="molecule type" value="Genomic_DNA"/>
</dbReference>
<dbReference type="Proteomes" id="UP001193501">
    <property type="component" value="Unassembled WGS sequence"/>
</dbReference>